<evidence type="ECO:0000259" key="1">
    <source>
        <dbReference type="Pfam" id="PF12973"/>
    </source>
</evidence>
<name>A0A939DIS4_9GAMM</name>
<accession>A0A939DIS4</accession>
<dbReference type="AlphaFoldDB" id="A0A939DIS4"/>
<evidence type="ECO:0000313" key="3">
    <source>
        <dbReference type="Proteomes" id="UP000664303"/>
    </source>
</evidence>
<dbReference type="SUPFAM" id="SSF51182">
    <property type="entry name" value="RmlC-like cupins"/>
    <property type="match status" value="1"/>
</dbReference>
<sequence length="166" mass="18035">MSDPSKFSGNNPIQINVPHKPTFFDPATIPWTEWVMPGTYFKLLTVREHSGGFSMLLKVDPNTEAPPHHHIGNAEAFILEGEFGYGEDDRGGVWTHSLEPGGAIHVADSPTGVIMFAVGDGPIVGYNDDGSVGAVVDCRLMYELAKANNAADHIEFSHHFSMEGSR</sequence>
<organism evidence="2 3">
    <name type="scientific">Parahaliea mediterranea</name>
    <dbReference type="NCBI Taxonomy" id="651086"/>
    <lineage>
        <taxon>Bacteria</taxon>
        <taxon>Pseudomonadati</taxon>
        <taxon>Pseudomonadota</taxon>
        <taxon>Gammaproteobacteria</taxon>
        <taxon>Cellvibrionales</taxon>
        <taxon>Halieaceae</taxon>
        <taxon>Parahaliea</taxon>
    </lineage>
</organism>
<gene>
    <name evidence="2" type="ORF">JYP50_20900</name>
</gene>
<dbReference type="RefSeq" id="WP_206562517.1">
    <property type="nucleotide sequence ID" value="NZ_JAFKCZ010000023.1"/>
</dbReference>
<dbReference type="InterPro" id="IPR025979">
    <property type="entry name" value="ChrR-like_cupin_dom"/>
</dbReference>
<evidence type="ECO:0000313" key="2">
    <source>
        <dbReference type="EMBL" id="MBN7799069.1"/>
    </source>
</evidence>
<proteinExistence type="predicted"/>
<dbReference type="Proteomes" id="UP000664303">
    <property type="component" value="Unassembled WGS sequence"/>
</dbReference>
<dbReference type="InterPro" id="IPR014710">
    <property type="entry name" value="RmlC-like_jellyroll"/>
</dbReference>
<comment type="caution">
    <text evidence="2">The sequence shown here is derived from an EMBL/GenBank/DDBJ whole genome shotgun (WGS) entry which is preliminary data.</text>
</comment>
<reference evidence="2" key="1">
    <citation type="submission" date="2021-02" db="EMBL/GenBank/DDBJ databases">
        <title>PHA producing bacteria isolated from coastal sediment in Guangdong, Shenzhen.</title>
        <authorList>
            <person name="Zheng W."/>
            <person name="Yu S."/>
            <person name="Huang Y."/>
        </authorList>
    </citation>
    <scope>NUCLEOTIDE SEQUENCE</scope>
    <source>
        <strain evidence="2">TN14-10</strain>
    </source>
</reference>
<protein>
    <submittedName>
        <fullName evidence="2">Cupin domain-containing protein</fullName>
    </submittedName>
</protein>
<dbReference type="Gene3D" id="2.60.120.10">
    <property type="entry name" value="Jelly Rolls"/>
    <property type="match status" value="1"/>
</dbReference>
<dbReference type="Pfam" id="PF12973">
    <property type="entry name" value="Cupin_7"/>
    <property type="match status" value="1"/>
</dbReference>
<dbReference type="InterPro" id="IPR011051">
    <property type="entry name" value="RmlC_Cupin_sf"/>
</dbReference>
<dbReference type="EMBL" id="JAFKCZ010000023">
    <property type="protein sequence ID" value="MBN7799069.1"/>
    <property type="molecule type" value="Genomic_DNA"/>
</dbReference>
<keyword evidence="3" id="KW-1185">Reference proteome</keyword>
<feature type="domain" description="ChrR-like cupin" evidence="1">
    <location>
        <begin position="22"/>
        <end position="122"/>
    </location>
</feature>